<dbReference type="SMART" id="SM00849">
    <property type="entry name" value="Lactamase_B"/>
    <property type="match status" value="1"/>
</dbReference>
<dbReference type="EMBL" id="LN681231">
    <property type="protein sequence ID" value="CEK26617.1"/>
    <property type="molecule type" value="Genomic_DNA"/>
</dbReference>
<evidence type="ECO:0000259" key="8">
    <source>
        <dbReference type="SMART" id="SM00849"/>
    </source>
</evidence>
<dbReference type="InterPro" id="IPR035680">
    <property type="entry name" value="Clx_II_MBL"/>
</dbReference>
<dbReference type="CDD" id="cd07723">
    <property type="entry name" value="hydroxyacylglutathione_hydrolase_MBL-fold"/>
    <property type="match status" value="1"/>
</dbReference>
<keyword evidence="6 7" id="KW-0862">Zinc</keyword>
<evidence type="ECO:0000313" key="11">
    <source>
        <dbReference type="Proteomes" id="UP000255169"/>
    </source>
</evidence>
<gene>
    <name evidence="7 10" type="primary">gloB</name>
    <name evidence="9" type="ORF">CSF007_4240</name>
    <name evidence="10" type="ORF">NCTC10476_01258</name>
</gene>
<keyword evidence="5 7" id="KW-0378">Hydrolase</keyword>
<feature type="domain" description="Metallo-beta-lactamase" evidence="8">
    <location>
        <begin position="11"/>
        <end position="165"/>
    </location>
</feature>
<dbReference type="Proteomes" id="UP000255169">
    <property type="component" value="Unassembled WGS sequence"/>
</dbReference>
<comment type="pathway">
    <text evidence="2 7">Secondary metabolite metabolism; methylglyoxal degradation; (R)-lactate from methylglyoxal: step 2/2.</text>
</comment>
<dbReference type="RefSeq" id="WP_038243628.1">
    <property type="nucleotide sequence ID" value="NZ_CCYO01000018.1"/>
</dbReference>
<feature type="binding site" evidence="7">
    <location>
        <position position="110"/>
    </location>
    <ligand>
        <name>Zn(2+)</name>
        <dbReference type="ChEBI" id="CHEBI:29105"/>
        <label>1</label>
    </ligand>
</feature>
<feature type="binding site" evidence="7">
    <location>
        <position position="127"/>
    </location>
    <ligand>
        <name>Zn(2+)</name>
        <dbReference type="ChEBI" id="CHEBI:29105"/>
        <label>2</label>
    </ligand>
</feature>
<dbReference type="GO" id="GO:0046872">
    <property type="term" value="F:metal ion binding"/>
    <property type="evidence" value="ECO:0007669"/>
    <property type="project" value="UniProtKB-KW"/>
</dbReference>
<dbReference type="InterPro" id="IPR017782">
    <property type="entry name" value="Hydroxyacylglutathione_Hdrlase"/>
</dbReference>
<dbReference type="OrthoDB" id="9802248at2"/>
<dbReference type="PANTHER" id="PTHR43705:SF1">
    <property type="entry name" value="HYDROXYACYLGLUTATHIONE HYDROLASE GLOB"/>
    <property type="match status" value="1"/>
</dbReference>
<accession>A0A085U522</accession>
<dbReference type="Gene3D" id="3.60.15.10">
    <property type="entry name" value="Ribonuclease Z/Hydroxyacylglutathione hydrolase-like"/>
    <property type="match status" value="1"/>
</dbReference>
<feature type="binding site" evidence="7">
    <location>
        <position position="55"/>
    </location>
    <ligand>
        <name>Zn(2+)</name>
        <dbReference type="ChEBI" id="CHEBI:29105"/>
        <label>1</label>
    </ligand>
</feature>
<feature type="binding site" evidence="7">
    <location>
        <position position="57"/>
    </location>
    <ligand>
        <name>Zn(2+)</name>
        <dbReference type="ChEBI" id="CHEBI:29105"/>
        <label>2</label>
    </ligand>
</feature>
<protein>
    <recommendedName>
        <fullName evidence="7">Hydroxyacylglutathione hydrolase</fullName>
        <ecNumber evidence="7">3.1.2.6</ecNumber>
    </recommendedName>
    <alternativeName>
        <fullName evidence="7">Glyoxalase II</fullName>
        <shortName evidence="7">Glx II</shortName>
    </alternativeName>
</protein>
<evidence type="ECO:0000313" key="9">
    <source>
        <dbReference type="EMBL" id="CEK26617.1"/>
    </source>
</evidence>
<comment type="function">
    <text evidence="7">Thiolesterase that catalyzes the hydrolysis of S-D-lactoyl-glutathione to form glutathione and D-lactic acid.</text>
</comment>
<dbReference type="InterPro" id="IPR001279">
    <property type="entry name" value="Metallo-B-lactamas"/>
</dbReference>
<comment type="catalytic activity">
    <reaction evidence="1 7">
        <text>an S-(2-hydroxyacyl)glutathione + H2O = a 2-hydroxy carboxylate + glutathione + H(+)</text>
        <dbReference type="Rhea" id="RHEA:21864"/>
        <dbReference type="ChEBI" id="CHEBI:15377"/>
        <dbReference type="ChEBI" id="CHEBI:15378"/>
        <dbReference type="ChEBI" id="CHEBI:57925"/>
        <dbReference type="ChEBI" id="CHEBI:58896"/>
        <dbReference type="ChEBI" id="CHEBI:71261"/>
        <dbReference type="EC" id="3.1.2.6"/>
    </reaction>
</comment>
<dbReference type="GeneID" id="66878601"/>
<evidence type="ECO:0000256" key="5">
    <source>
        <dbReference type="ARBA" id="ARBA00022801"/>
    </source>
</evidence>
<evidence type="ECO:0000256" key="4">
    <source>
        <dbReference type="ARBA" id="ARBA00022723"/>
    </source>
</evidence>
<dbReference type="InterPro" id="IPR032282">
    <property type="entry name" value="HAGH_C"/>
</dbReference>
<sequence>MNLISIPAFQDNYIWLLVNRQQRCLIVDPGEASPVLAELKEKKWTPEAILLTHHHHDHVGGVVELLNHYPNLPVYGPQETAHKGATIIVNDGDQLSLCGLDFTIIAVPGHTLGHIAYYSAPYLFCGDTLFSGGCGRLFEGTPQQMYASIQQLTALPDDTLICCAHEYTLSNLNFARTVLPEDRRIETYQQQIRILRAKNQSSLPSTLQLEREINVFLRCNDVDLQRKLGFHPLSNDYSLVFAELRARKDSF</sequence>
<dbReference type="SUPFAM" id="SSF56281">
    <property type="entry name" value="Metallo-hydrolase/oxidoreductase"/>
    <property type="match status" value="1"/>
</dbReference>
<reference evidence="10 11" key="2">
    <citation type="submission" date="2018-06" db="EMBL/GenBank/DDBJ databases">
        <authorList>
            <consortium name="Pathogen Informatics"/>
            <person name="Doyle S."/>
        </authorList>
    </citation>
    <scope>NUCLEOTIDE SEQUENCE [LARGE SCALE GENOMIC DNA]</scope>
    <source>
        <strain evidence="10 11">NCTC10476</strain>
    </source>
</reference>
<feature type="binding site" evidence="7">
    <location>
        <position position="53"/>
    </location>
    <ligand>
        <name>Zn(2+)</name>
        <dbReference type="ChEBI" id="CHEBI:29105"/>
        <label>1</label>
    </ligand>
</feature>
<evidence type="ECO:0000256" key="3">
    <source>
        <dbReference type="ARBA" id="ARBA00006759"/>
    </source>
</evidence>
<dbReference type="NCBIfam" id="TIGR03413">
    <property type="entry name" value="GSH_gloB"/>
    <property type="match status" value="1"/>
</dbReference>
<keyword evidence="4 7" id="KW-0479">Metal-binding</keyword>
<dbReference type="PANTHER" id="PTHR43705">
    <property type="entry name" value="HYDROXYACYLGLUTATHIONE HYDROLASE"/>
    <property type="match status" value="1"/>
</dbReference>
<comment type="subunit">
    <text evidence="7">Monomer.</text>
</comment>
<dbReference type="EMBL" id="UHJG01000001">
    <property type="protein sequence ID" value="SUP99999.1"/>
    <property type="molecule type" value="Genomic_DNA"/>
</dbReference>
<keyword evidence="11" id="KW-1185">Reference proteome</keyword>
<evidence type="ECO:0000313" key="10">
    <source>
        <dbReference type="EMBL" id="SUP99999.1"/>
    </source>
</evidence>
<dbReference type="InterPro" id="IPR050110">
    <property type="entry name" value="Glyoxalase_II_hydrolase"/>
</dbReference>
<evidence type="ECO:0000256" key="6">
    <source>
        <dbReference type="ARBA" id="ARBA00022833"/>
    </source>
</evidence>
<dbReference type="InterPro" id="IPR036866">
    <property type="entry name" value="RibonucZ/Hydroxyglut_hydro"/>
</dbReference>
<feature type="binding site" evidence="7">
    <location>
        <position position="58"/>
    </location>
    <ligand>
        <name>Zn(2+)</name>
        <dbReference type="ChEBI" id="CHEBI:29105"/>
        <label>2</label>
    </ligand>
</feature>
<evidence type="ECO:0000256" key="1">
    <source>
        <dbReference type="ARBA" id="ARBA00001623"/>
    </source>
</evidence>
<organism evidence="9">
    <name type="scientific">Yersinia ruckeri</name>
    <dbReference type="NCBI Taxonomy" id="29486"/>
    <lineage>
        <taxon>Bacteria</taxon>
        <taxon>Pseudomonadati</taxon>
        <taxon>Pseudomonadota</taxon>
        <taxon>Gammaproteobacteria</taxon>
        <taxon>Enterobacterales</taxon>
        <taxon>Yersiniaceae</taxon>
        <taxon>Yersinia</taxon>
    </lineage>
</organism>
<comment type="similarity">
    <text evidence="3 7">Belongs to the metallo-beta-lactamase superfamily. Glyoxalase II family.</text>
</comment>
<dbReference type="Pfam" id="PF00753">
    <property type="entry name" value="Lactamase_B"/>
    <property type="match status" value="1"/>
</dbReference>
<dbReference type="Pfam" id="PF16123">
    <property type="entry name" value="HAGH_C"/>
    <property type="match status" value="1"/>
</dbReference>
<dbReference type="eggNOG" id="COG0491">
    <property type="taxonomic scope" value="Bacteria"/>
</dbReference>
<evidence type="ECO:0000256" key="7">
    <source>
        <dbReference type="HAMAP-Rule" id="MF_01374"/>
    </source>
</evidence>
<reference evidence="9" key="1">
    <citation type="journal article" date="2015" name="Genome Announc.">
        <title>Complete Genome Sequence of Yersinia ruckeri Strain CSF007-82, Etiologic Agent of Red Mouth Disease in Salmonid Fish.</title>
        <authorList>
            <person name="Nelson M.C."/>
            <person name="LaPatra S.E."/>
            <person name="Welch T.J."/>
            <person name="Graf J."/>
        </authorList>
    </citation>
    <scope>NUCLEOTIDE SEQUENCE</scope>
    <source>
        <strain evidence="9">CSF007-82</strain>
    </source>
</reference>
<comment type="cofactor">
    <cofactor evidence="7">
        <name>Zn(2+)</name>
        <dbReference type="ChEBI" id="CHEBI:29105"/>
    </cofactor>
    <text evidence="7">Binds 2 Zn(2+) ions per subunit.</text>
</comment>
<proteinExistence type="inferred from homology"/>
<dbReference type="UniPathway" id="UPA00619">
    <property type="reaction ID" value="UER00676"/>
</dbReference>
<feature type="binding site" evidence="7">
    <location>
        <position position="165"/>
    </location>
    <ligand>
        <name>Zn(2+)</name>
        <dbReference type="ChEBI" id="CHEBI:29105"/>
        <label>2</label>
    </ligand>
</feature>
<dbReference type="PATRIC" id="fig|29486.44.peg.2229"/>
<dbReference type="AlphaFoldDB" id="A0A085U522"/>
<dbReference type="GO" id="GO:0004416">
    <property type="term" value="F:hydroxyacylglutathione hydrolase activity"/>
    <property type="evidence" value="ECO:0007669"/>
    <property type="project" value="UniProtKB-UniRule"/>
</dbReference>
<dbReference type="HAMAP" id="MF_01374">
    <property type="entry name" value="Glyoxalase_2"/>
    <property type="match status" value="1"/>
</dbReference>
<evidence type="ECO:0000256" key="2">
    <source>
        <dbReference type="ARBA" id="ARBA00004963"/>
    </source>
</evidence>
<feature type="binding site" evidence="7">
    <location>
        <position position="127"/>
    </location>
    <ligand>
        <name>Zn(2+)</name>
        <dbReference type="ChEBI" id="CHEBI:29105"/>
        <label>1</label>
    </ligand>
</feature>
<dbReference type="GO" id="GO:0019243">
    <property type="term" value="P:methylglyoxal catabolic process to D-lactate via S-lactoyl-glutathione"/>
    <property type="evidence" value="ECO:0007669"/>
    <property type="project" value="UniProtKB-UniRule"/>
</dbReference>
<dbReference type="STRING" id="29486.UGYR_14115"/>
<name>A0A085U522_YERRU</name>
<dbReference type="EC" id="3.1.2.6" evidence="7"/>
<dbReference type="PIRSF" id="PIRSF005457">
    <property type="entry name" value="Glx"/>
    <property type="match status" value="1"/>
</dbReference>